<gene>
    <name evidence="3" type="ORF">SBX37_08185</name>
    <name evidence="4" type="ORF">VIM7927_03647</name>
</gene>
<dbReference type="RefSeq" id="WP_087482340.1">
    <property type="nucleotide sequence ID" value="NZ_AP024883.1"/>
</dbReference>
<reference evidence="4 5" key="1">
    <citation type="submission" date="2017-05" db="EMBL/GenBank/DDBJ databases">
        <authorList>
            <person name="Song R."/>
            <person name="Chenine A.L."/>
            <person name="Ruprecht R.M."/>
        </authorList>
    </citation>
    <scope>NUCLEOTIDE SEQUENCE [LARGE SCALE GENOMIC DNA]</scope>
    <source>
        <strain evidence="4 5">CECT 7927</strain>
    </source>
</reference>
<dbReference type="Pfam" id="PF18166">
    <property type="entry name" value="pP_pnuc_2"/>
    <property type="match status" value="1"/>
</dbReference>
<sequence>MKLKKLQNLDFMQEFQSLLETEFEQKLFVASLRNYASHGNPLRFHNFAFSMRELVLHVLKRKAPVKKIKKVSWYERESEKHEVTRRQQLKYCAQSNISDEYLGQDVLEHLNECISEFLDEFHFFNKYTHITEKYFEACPRKFFEDARQVIKIASDSLSQIDDLEHIVIEALEEKVHDSVVTTAVGAIPDSLTIIANHVFVDYSEVEEIECTNIDHEYIYITVRGTVHVTQEYGSKDDLCIMNESYPFSLDMKSHVENPDDFQVEAEELDVDTSSWYE</sequence>
<reference evidence="3 6" key="2">
    <citation type="submission" date="2023-11" db="EMBL/GenBank/DDBJ databases">
        <title>Plant-associative lifestyle of Vibrio porteresiae and its evolutionary dynamics.</title>
        <authorList>
            <person name="Rameshkumar N."/>
            <person name="Kirti K."/>
        </authorList>
    </citation>
    <scope>NUCLEOTIDE SEQUENCE [LARGE SCALE GENOMIC DNA]</scope>
    <source>
        <strain evidence="3 6">MSSRF38</strain>
    </source>
</reference>
<protein>
    <submittedName>
        <fullName evidence="4">Uncharacterized protein</fullName>
    </submittedName>
</protein>
<feature type="domain" description="Predicted pPIWI-associating nuclease group 2" evidence="2">
    <location>
        <begin position="161"/>
        <end position="276"/>
    </location>
</feature>
<accession>A0A1Y6IXF0</accession>
<dbReference type="OrthoDB" id="712022at2"/>
<proteinExistence type="predicted"/>
<evidence type="ECO:0000259" key="1">
    <source>
        <dbReference type="Pfam" id="PF18165"/>
    </source>
</evidence>
<name>A0A1Y6IXF0_9VIBR</name>
<evidence type="ECO:0000313" key="6">
    <source>
        <dbReference type="Proteomes" id="UP001283366"/>
    </source>
</evidence>
<dbReference type="EMBL" id="FXXI01000009">
    <property type="protein sequence ID" value="SMS02327.1"/>
    <property type="molecule type" value="Genomic_DNA"/>
</dbReference>
<feature type="domain" description="Predicted pPIWI-associating nuclease" evidence="1">
    <location>
        <begin position="17"/>
        <end position="152"/>
    </location>
</feature>
<dbReference type="EMBL" id="JAWRCO010000001">
    <property type="protein sequence ID" value="MDW6002836.1"/>
    <property type="molecule type" value="Genomic_DNA"/>
</dbReference>
<dbReference type="Proteomes" id="UP001283366">
    <property type="component" value="Unassembled WGS sequence"/>
</dbReference>
<dbReference type="Pfam" id="PF18165">
    <property type="entry name" value="pP_pnuc_1"/>
    <property type="match status" value="1"/>
</dbReference>
<dbReference type="InterPro" id="IPR040556">
    <property type="entry name" value="pP_pnuc_1"/>
</dbReference>
<dbReference type="InterPro" id="IPR041584">
    <property type="entry name" value="Put_pPIWI_pnuc_2"/>
</dbReference>
<evidence type="ECO:0000313" key="4">
    <source>
        <dbReference type="EMBL" id="SMS02327.1"/>
    </source>
</evidence>
<dbReference type="AlphaFoldDB" id="A0A1Y6IXF0"/>
<organism evidence="4 5">
    <name type="scientific">Vibrio mangrovi</name>
    <dbReference type="NCBI Taxonomy" id="474394"/>
    <lineage>
        <taxon>Bacteria</taxon>
        <taxon>Pseudomonadati</taxon>
        <taxon>Pseudomonadota</taxon>
        <taxon>Gammaproteobacteria</taxon>
        <taxon>Vibrionales</taxon>
        <taxon>Vibrionaceae</taxon>
        <taxon>Vibrio</taxon>
    </lineage>
</organism>
<evidence type="ECO:0000259" key="2">
    <source>
        <dbReference type="Pfam" id="PF18166"/>
    </source>
</evidence>
<dbReference type="Proteomes" id="UP000196125">
    <property type="component" value="Unassembled WGS sequence"/>
</dbReference>
<evidence type="ECO:0000313" key="3">
    <source>
        <dbReference type="EMBL" id="MDW6002836.1"/>
    </source>
</evidence>
<keyword evidence="6" id="KW-1185">Reference proteome</keyword>
<evidence type="ECO:0000313" key="5">
    <source>
        <dbReference type="Proteomes" id="UP000196125"/>
    </source>
</evidence>